<keyword evidence="1" id="KW-0813">Transport</keyword>
<evidence type="ECO:0000256" key="1">
    <source>
        <dbReference type="ARBA" id="ARBA00022448"/>
    </source>
</evidence>
<gene>
    <name evidence="5" type="ORF">DXC93_14020</name>
</gene>
<comment type="caution">
    <text evidence="5">The sequence shown here is derived from an EMBL/GenBank/DDBJ whole genome shotgun (WGS) entry which is preliminary data.</text>
</comment>
<feature type="domain" description="ABC transporter" evidence="4">
    <location>
        <begin position="10"/>
        <end position="241"/>
    </location>
</feature>
<evidence type="ECO:0000256" key="3">
    <source>
        <dbReference type="ARBA" id="ARBA00022840"/>
    </source>
</evidence>
<dbReference type="Pfam" id="PF00005">
    <property type="entry name" value="ABC_tran"/>
    <property type="match status" value="1"/>
</dbReference>
<dbReference type="InterPro" id="IPR050166">
    <property type="entry name" value="ABC_transporter_ATP-bind"/>
</dbReference>
<dbReference type="InterPro" id="IPR003593">
    <property type="entry name" value="AAA+_ATPase"/>
</dbReference>
<evidence type="ECO:0000256" key="2">
    <source>
        <dbReference type="ARBA" id="ARBA00022741"/>
    </source>
</evidence>
<dbReference type="RefSeq" id="WP_117660649.1">
    <property type="nucleotide sequence ID" value="NZ_QSRA01000023.1"/>
</dbReference>
<reference evidence="5 6" key="1">
    <citation type="submission" date="2018-08" db="EMBL/GenBank/DDBJ databases">
        <title>A genome reference for cultivated species of the human gut microbiota.</title>
        <authorList>
            <person name="Zou Y."/>
            <person name="Xue W."/>
            <person name="Luo G."/>
        </authorList>
    </citation>
    <scope>NUCLEOTIDE SEQUENCE [LARGE SCALE GENOMIC DNA]</scope>
    <source>
        <strain evidence="5 6">TF09-3</strain>
    </source>
</reference>
<dbReference type="InterPro" id="IPR027417">
    <property type="entry name" value="P-loop_NTPase"/>
</dbReference>
<evidence type="ECO:0000313" key="5">
    <source>
        <dbReference type="EMBL" id="RGK80129.1"/>
    </source>
</evidence>
<dbReference type="Gene3D" id="3.40.50.300">
    <property type="entry name" value="P-loop containing nucleotide triphosphate hydrolases"/>
    <property type="match status" value="1"/>
</dbReference>
<dbReference type="EMBL" id="QSRA01000023">
    <property type="protein sequence ID" value="RGK80129.1"/>
    <property type="molecule type" value="Genomic_DNA"/>
</dbReference>
<dbReference type="PROSITE" id="PS50893">
    <property type="entry name" value="ABC_TRANSPORTER_2"/>
    <property type="match status" value="1"/>
</dbReference>
<sequence>MVDEKKYGHIEIKNVSKRYINLVGEENDAVDNVSLDIKSGEFVSFMGPSGCGKTTLLRIIAGLLKPDEGQLYLDGEEIKGPGYERGLVFQNPELFEWLNVEQNVAFGLKARKVYKEQKENVQKYIDMVGLNGFEKALPHHLSGGMQQRTAFARALINHPKVLLLDEPFGALDAFTRVSLQDRLIELWKSIGYTAIMVTHDVEEAVVLSQKVVVMTGRPAKVSKIFEINQDYPRNRNSIEMVELKQKILEEMHI</sequence>
<dbReference type="AlphaFoldDB" id="A0A3E4PJJ0"/>
<organism evidence="5 6">
    <name type="scientific">Dorea formicigenerans</name>
    <dbReference type="NCBI Taxonomy" id="39486"/>
    <lineage>
        <taxon>Bacteria</taxon>
        <taxon>Bacillati</taxon>
        <taxon>Bacillota</taxon>
        <taxon>Clostridia</taxon>
        <taxon>Lachnospirales</taxon>
        <taxon>Lachnospiraceae</taxon>
        <taxon>Dorea</taxon>
    </lineage>
</organism>
<dbReference type="GO" id="GO:0016887">
    <property type="term" value="F:ATP hydrolysis activity"/>
    <property type="evidence" value="ECO:0007669"/>
    <property type="project" value="InterPro"/>
</dbReference>
<protein>
    <submittedName>
        <fullName evidence="5">ABC transporter ATP-binding protein</fullName>
    </submittedName>
</protein>
<accession>A0A3E4PJJ0</accession>
<dbReference type="SUPFAM" id="SSF52540">
    <property type="entry name" value="P-loop containing nucleoside triphosphate hydrolases"/>
    <property type="match status" value="1"/>
</dbReference>
<dbReference type="InterPro" id="IPR003439">
    <property type="entry name" value="ABC_transporter-like_ATP-bd"/>
</dbReference>
<name>A0A3E4PJJ0_9FIRM</name>
<dbReference type="SMART" id="SM00382">
    <property type="entry name" value="AAA"/>
    <property type="match status" value="1"/>
</dbReference>
<dbReference type="GO" id="GO:0005524">
    <property type="term" value="F:ATP binding"/>
    <property type="evidence" value="ECO:0007669"/>
    <property type="project" value="UniProtKB-KW"/>
</dbReference>
<keyword evidence="3 5" id="KW-0067">ATP-binding</keyword>
<evidence type="ECO:0000313" key="6">
    <source>
        <dbReference type="Proteomes" id="UP000261324"/>
    </source>
</evidence>
<dbReference type="PANTHER" id="PTHR42788">
    <property type="entry name" value="TAURINE IMPORT ATP-BINDING PROTEIN-RELATED"/>
    <property type="match status" value="1"/>
</dbReference>
<keyword evidence="2" id="KW-0547">Nucleotide-binding</keyword>
<proteinExistence type="predicted"/>
<dbReference type="CDD" id="cd03293">
    <property type="entry name" value="ABC_NrtD_SsuB_transporters"/>
    <property type="match status" value="1"/>
</dbReference>
<dbReference type="Proteomes" id="UP000261324">
    <property type="component" value="Unassembled WGS sequence"/>
</dbReference>
<dbReference type="PANTHER" id="PTHR42788:SF13">
    <property type="entry name" value="ALIPHATIC SULFONATES IMPORT ATP-BINDING PROTEIN SSUB"/>
    <property type="match status" value="1"/>
</dbReference>
<evidence type="ECO:0000259" key="4">
    <source>
        <dbReference type="PROSITE" id="PS50893"/>
    </source>
</evidence>